<name>A0ABD0N271_CIRMR</name>
<accession>A0ABD0N271</accession>
<dbReference type="AlphaFoldDB" id="A0ABD0N271"/>
<evidence type="ECO:0000313" key="3">
    <source>
        <dbReference type="Proteomes" id="UP001529510"/>
    </source>
</evidence>
<reference evidence="2 3" key="1">
    <citation type="submission" date="2024-05" db="EMBL/GenBank/DDBJ databases">
        <title>Genome sequencing and assembly of Indian major carp, Cirrhinus mrigala (Hamilton, 1822).</title>
        <authorList>
            <person name="Mohindra V."/>
            <person name="Chowdhury L.M."/>
            <person name="Lal K."/>
            <person name="Jena J.K."/>
        </authorList>
    </citation>
    <scope>NUCLEOTIDE SEQUENCE [LARGE SCALE GENOMIC DNA]</scope>
    <source>
        <strain evidence="2">CM1030</strain>
        <tissue evidence="2">Blood</tissue>
    </source>
</reference>
<evidence type="ECO:0000256" key="1">
    <source>
        <dbReference type="SAM" id="MobiDB-lite"/>
    </source>
</evidence>
<comment type="caution">
    <text evidence="2">The sequence shown here is derived from an EMBL/GenBank/DDBJ whole genome shotgun (WGS) entry which is preliminary data.</text>
</comment>
<protein>
    <submittedName>
        <fullName evidence="2">Uncharacterized protein</fullName>
    </submittedName>
</protein>
<proteinExistence type="predicted"/>
<evidence type="ECO:0000313" key="2">
    <source>
        <dbReference type="EMBL" id="KAL0154428.1"/>
    </source>
</evidence>
<keyword evidence="3" id="KW-1185">Reference proteome</keyword>
<sequence>MENFSEWTEDAVAGPSHSREDGGDATSEQPEVAHSSNRGEGGEDGVAGPSNRRGDADAIAGPSLDGEDWKKISDPKLAADLYKKNLLSAEMQGQPLRFMMDLREDIEEQDRAIISFYKRPNVNWAGPFSCILR</sequence>
<dbReference type="Proteomes" id="UP001529510">
    <property type="component" value="Unassembled WGS sequence"/>
</dbReference>
<organism evidence="2 3">
    <name type="scientific">Cirrhinus mrigala</name>
    <name type="common">Mrigala</name>
    <dbReference type="NCBI Taxonomy" id="683832"/>
    <lineage>
        <taxon>Eukaryota</taxon>
        <taxon>Metazoa</taxon>
        <taxon>Chordata</taxon>
        <taxon>Craniata</taxon>
        <taxon>Vertebrata</taxon>
        <taxon>Euteleostomi</taxon>
        <taxon>Actinopterygii</taxon>
        <taxon>Neopterygii</taxon>
        <taxon>Teleostei</taxon>
        <taxon>Ostariophysi</taxon>
        <taxon>Cypriniformes</taxon>
        <taxon>Cyprinidae</taxon>
        <taxon>Labeoninae</taxon>
        <taxon>Labeonini</taxon>
        <taxon>Cirrhinus</taxon>
    </lineage>
</organism>
<gene>
    <name evidence="2" type="ORF">M9458_050277</name>
</gene>
<dbReference type="EMBL" id="JAMKFB020000028">
    <property type="protein sequence ID" value="KAL0154428.1"/>
    <property type="molecule type" value="Genomic_DNA"/>
</dbReference>
<feature type="region of interest" description="Disordered" evidence="1">
    <location>
        <begin position="1"/>
        <end position="70"/>
    </location>
</feature>
<feature type="non-terminal residue" evidence="2">
    <location>
        <position position="133"/>
    </location>
</feature>
<feature type="compositionally biased region" description="Polar residues" evidence="1">
    <location>
        <begin position="26"/>
        <end position="38"/>
    </location>
</feature>